<dbReference type="InterPro" id="IPR018076">
    <property type="entry name" value="T2SS_GspF_dom"/>
</dbReference>
<comment type="caution">
    <text evidence="9">The sequence shown here is derived from an EMBL/GenBank/DDBJ whole genome shotgun (WGS) entry which is preliminary data.</text>
</comment>
<evidence type="ECO:0000256" key="5">
    <source>
        <dbReference type="ARBA" id="ARBA00022989"/>
    </source>
</evidence>
<evidence type="ECO:0000256" key="4">
    <source>
        <dbReference type="ARBA" id="ARBA00022692"/>
    </source>
</evidence>
<reference evidence="10" key="1">
    <citation type="journal article" date="2019" name="Int. J. Syst. Evol. Microbiol.">
        <title>The Global Catalogue of Microorganisms (GCM) 10K type strain sequencing project: providing services to taxonomists for standard genome sequencing and annotation.</title>
        <authorList>
            <consortium name="The Broad Institute Genomics Platform"/>
            <consortium name="The Broad Institute Genome Sequencing Center for Infectious Disease"/>
            <person name="Wu L."/>
            <person name="Ma J."/>
        </authorList>
    </citation>
    <scope>NUCLEOTIDE SEQUENCE [LARGE SCALE GENOMIC DNA]</scope>
    <source>
        <strain evidence="10">JCM 16949</strain>
    </source>
</reference>
<evidence type="ECO:0000259" key="8">
    <source>
        <dbReference type="Pfam" id="PF00482"/>
    </source>
</evidence>
<dbReference type="RefSeq" id="WP_344753374.1">
    <property type="nucleotide sequence ID" value="NZ_BAABAE010000001.1"/>
</dbReference>
<evidence type="ECO:0000256" key="6">
    <source>
        <dbReference type="ARBA" id="ARBA00023136"/>
    </source>
</evidence>
<proteinExistence type="inferred from homology"/>
<feature type="domain" description="Type II secretion system protein GspF" evidence="8">
    <location>
        <begin position="76"/>
        <end position="198"/>
    </location>
</feature>
<dbReference type="Gene3D" id="1.20.81.30">
    <property type="entry name" value="Type II secretion system (T2SS), domain F"/>
    <property type="match status" value="2"/>
</dbReference>
<sequence>MASALTFAYKGRDTDGKLVKGRIDAMTEGAVANRLRTMGISPLSIQEASGGTGLQMEINLGSFTSAVKLKDLAVMSRQMATMISSGLSLLRTLTILAEQTENKTLAKILSSVSRDVESGSSLSDSFGKHGTSFPPIMISLVRAGETGGFLDESLNAVAKNFESEVKLKATIKSAMTYPVIVLIMAVLAVVGMLLFIVPIFKQMFEQFGGQLPLPTQILVWLSEIMVWLGPALLVVVIVFSVWWQRNKHTERVRNVVDPLKLKIPVFGQLFKKIAVARFSRNFASMMGAGVPILHVLQIVGETSGNMVVERALQKVAESVRQGKSIAEPLSHEKVFPAMVTQMVAVGEDSGALEQMLGKIADFYDDEVQAATEQLTAMIEPLMIAFLGIVVGGMIVSLYLPIFNIFSLIK</sequence>
<dbReference type="InterPro" id="IPR042094">
    <property type="entry name" value="T2SS_GspF_sf"/>
</dbReference>
<dbReference type="Pfam" id="PF00482">
    <property type="entry name" value="T2SSF"/>
    <property type="match status" value="2"/>
</dbReference>
<keyword evidence="10" id="KW-1185">Reference proteome</keyword>
<evidence type="ECO:0000313" key="10">
    <source>
        <dbReference type="Proteomes" id="UP001501004"/>
    </source>
</evidence>
<dbReference type="InterPro" id="IPR003004">
    <property type="entry name" value="GspF/PilC"/>
</dbReference>
<evidence type="ECO:0000256" key="3">
    <source>
        <dbReference type="ARBA" id="ARBA00022475"/>
    </source>
</evidence>
<organism evidence="9 10">
    <name type="scientific">Leifsonella bigeumensis</name>
    <dbReference type="NCBI Taxonomy" id="433643"/>
    <lineage>
        <taxon>Bacteria</taxon>
        <taxon>Bacillati</taxon>
        <taxon>Actinomycetota</taxon>
        <taxon>Actinomycetes</taxon>
        <taxon>Micrococcales</taxon>
        <taxon>Microbacteriaceae</taxon>
        <taxon>Leifsonella</taxon>
    </lineage>
</organism>
<feature type="domain" description="Type II secretion system protein GspF" evidence="8">
    <location>
        <begin position="278"/>
        <end position="400"/>
    </location>
</feature>
<comment type="similarity">
    <text evidence="2">Belongs to the GSP F family.</text>
</comment>
<feature type="transmembrane region" description="Helical" evidence="7">
    <location>
        <begin position="217"/>
        <end position="243"/>
    </location>
</feature>
<dbReference type="PANTHER" id="PTHR30012:SF0">
    <property type="entry name" value="TYPE II SECRETION SYSTEM PROTEIN F-RELATED"/>
    <property type="match status" value="1"/>
</dbReference>
<dbReference type="PRINTS" id="PR00812">
    <property type="entry name" value="BCTERIALGSPF"/>
</dbReference>
<evidence type="ECO:0000256" key="1">
    <source>
        <dbReference type="ARBA" id="ARBA00004651"/>
    </source>
</evidence>
<dbReference type="EMBL" id="BAABAE010000001">
    <property type="protein sequence ID" value="GAA3731537.1"/>
    <property type="molecule type" value="Genomic_DNA"/>
</dbReference>
<keyword evidence="6 7" id="KW-0472">Membrane</keyword>
<name>A0ABP7F5Z9_9MICO</name>
<feature type="transmembrane region" description="Helical" evidence="7">
    <location>
        <begin position="383"/>
        <end position="408"/>
    </location>
</feature>
<keyword evidence="4 7" id="KW-0812">Transmembrane</keyword>
<dbReference type="Proteomes" id="UP001501004">
    <property type="component" value="Unassembled WGS sequence"/>
</dbReference>
<protein>
    <submittedName>
        <fullName evidence="9">Type II secretion system F family protein</fullName>
    </submittedName>
</protein>
<comment type="subcellular location">
    <subcellularLocation>
        <location evidence="1">Cell membrane</location>
        <topology evidence="1">Multi-pass membrane protein</topology>
    </subcellularLocation>
</comment>
<evidence type="ECO:0000256" key="2">
    <source>
        <dbReference type="ARBA" id="ARBA00005745"/>
    </source>
</evidence>
<evidence type="ECO:0000256" key="7">
    <source>
        <dbReference type="SAM" id="Phobius"/>
    </source>
</evidence>
<accession>A0ABP7F5Z9</accession>
<feature type="transmembrane region" description="Helical" evidence="7">
    <location>
        <begin position="176"/>
        <end position="197"/>
    </location>
</feature>
<evidence type="ECO:0000313" key="9">
    <source>
        <dbReference type="EMBL" id="GAA3731537.1"/>
    </source>
</evidence>
<keyword evidence="5 7" id="KW-1133">Transmembrane helix</keyword>
<gene>
    <name evidence="9" type="ORF">GCM10022239_05170</name>
</gene>
<keyword evidence="3" id="KW-1003">Cell membrane</keyword>
<dbReference type="PANTHER" id="PTHR30012">
    <property type="entry name" value="GENERAL SECRETION PATHWAY PROTEIN"/>
    <property type="match status" value="1"/>
</dbReference>